<dbReference type="RefSeq" id="WP_305004761.1">
    <property type="nucleotide sequence ID" value="NZ_JAUQSY010000001.1"/>
</dbReference>
<comment type="caution">
    <text evidence="12">The sequence shown here is derived from an EMBL/GenBank/DDBJ whole genome shotgun (WGS) entry which is preliminary data.</text>
</comment>
<dbReference type="Gene3D" id="3.40.50.970">
    <property type="match status" value="2"/>
</dbReference>
<proteinExistence type="inferred from homology"/>
<dbReference type="InterPro" id="IPR005474">
    <property type="entry name" value="Transketolase_N"/>
</dbReference>
<dbReference type="PROSITE" id="PS00801">
    <property type="entry name" value="TRANSKETOLASE_1"/>
    <property type="match status" value="1"/>
</dbReference>
<evidence type="ECO:0000313" key="12">
    <source>
        <dbReference type="EMBL" id="MDO7873447.1"/>
    </source>
</evidence>
<dbReference type="InterPro" id="IPR029061">
    <property type="entry name" value="THDP-binding"/>
</dbReference>
<dbReference type="InterPro" id="IPR009014">
    <property type="entry name" value="Transketo_C/PFOR_II"/>
</dbReference>
<dbReference type="SUPFAM" id="SSF52922">
    <property type="entry name" value="TK C-terminal domain-like"/>
    <property type="match status" value="1"/>
</dbReference>
<evidence type="ECO:0000256" key="7">
    <source>
        <dbReference type="ARBA" id="ARBA00022842"/>
    </source>
</evidence>
<comment type="cofactor">
    <cofactor evidence="1">
        <name>Mg(2+)</name>
        <dbReference type="ChEBI" id="CHEBI:18420"/>
    </cofactor>
</comment>
<feature type="domain" description="Transketolase-like pyrimidine-binding" evidence="11">
    <location>
        <begin position="356"/>
        <end position="527"/>
    </location>
</feature>
<dbReference type="Gene3D" id="3.40.50.920">
    <property type="match status" value="1"/>
</dbReference>
<keyword evidence="13" id="KW-1185">Reference proteome</keyword>
<dbReference type="EC" id="2.2.1.1" evidence="4 10"/>
<dbReference type="PANTHER" id="PTHR43522:SF2">
    <property type="entry name" value="TRANSKETOLASE 1-RELATED"/>
    <property type="match status" value="1"/>
</dbReference>
<evidence type="ECO:0000256" key="3">
    <source>
        <dbReference type="ARBA" id="ARBA00007131"/>
    </source>
</evidence>
<dbReference type="NCBIfam" id="TIGR00232">
    <property type="entry name" value="tktlase_bact"/>
    <property type="match status" value="1"/>
</dbReference>
<evidence type="ECO:0000259" key="11">
    <source>
        <dbReference type="SMART" id="SM00861"/>
    </source>
</evidence>
<dbReference type="InterPro" id="IPR005475">
    <property type="entry name" value="Transketolase-like_Pyr-bd"/>
</dbReference>
<evidence type="ECO:0000256" key="4">
    <source>
        <dbReference type="ARBA" id="ARBA00013152"/>
    </source>
</evidence>
<evidence type="ECO:0000256" key="8">
    <source>
        <dbReference type="ARBA" id="ARBA00023052"/>
    </source>
</evidence>
<dbReference type="SMART" id="SM00861">
    <property type="entry name" value="Transket_pyr"/>
    <property type="match status" value="1"/>
</dbReference>
<dbReference type="SUPFAM" id="SSF52518">
    <property type="entry name" value="Thiamin diphosphate-binding fold (THDP-binding)"/>
    <property type="match status" value="2"/>
</dbReference>
<keyword evidence="5 12" id="KW-0808">Transferase</keyword>
<evidence type="ECO:0000256" key="1">
    <source>
        <dbReference type="ARBA" id="ARBA00001946"/>
    </source>
</evidence>
<evidence type="ECO:0000256" key="5">
    <source>
        <dbReference type="ARBA" id="ARBA00022679"/>
    </source>
</evidence>
<dbReference type="GO" id="GO:0004802">
    <property type="term" value="F:transketolase activity"/>
    <property type="evidence" value="ECO:0007669"/>
    <property type="project" value="UniProtKB-EC"/>
</dbReference>
<dbReference type="Pfam" id="PF02779">
    <property type="entry name" value="Transket_pyr"/>
    <property type="match status" value="1"/>
</dbReference>
<keyword evidence="7" id="KW-0460">Magnesium</keyword>
<dbReference type="InterPro" id="IPR055152">
    <property type="entry name" value="Transketolase-like_C_2"/>
</dbReference>
<evidence type="ECO:0000256" key="9">
    <source>
        <dbReference type="ARBA" id="ARBA00049473"/>
    </source>
</evidence>
<gene>
    <name evidence="12" type="primary">tkt</name>
    <name evidence="12" type="ORF">Q5H93_01800</name>
</gene>
<dbReference type="Pfam" id="PF22613">
    <property type="entry name" value="Transketolase_C_1"/>
    <property type="match status" value="1"/>
</dbReference>
<comment type="cofactor">
    <cofactor evidence="2">
        <name>thiamine diphosphate</name>
        <dbReference type="ChEBI" id="CHEBI:58937"/>
    </cofactor>
</comment>
<dbReference type="PANTHER" id="PTHR43522">
    <property type="entry name" value="TRANSKETOLASE"/>
    <property type="match status" value="1"/>
</dbReference>
<dbReference type="InterPro" id="IPR049557">
    <property type="entry name" value="Transketolase_CS"/>
</dbReference>
<evidence type="ECO:0000256" key="10">
    <source>
        <dbReference type="NCBIfam" id="TIGR00232"/>
    </source>
</evidence>
<accession>A0ABT9B8V2</accession>
<name>A0ABT9B8V2_9BACT</name>
<dbReference type="InterPro" id="IPR033247">
    <property type="entry name" value="Transketolase_fam"/>
</dbReference>
<sequence length="681" mass="73832">MAASHSLDDLSVSTIRLLSVDAVQAANSGHPGLPLGAAPMAYVLWSRFLRFNPQDPKWPNRDRFVLSAGHGSALLYSLLHLYGYDLSLDDLKQFRKLHSRTPGHPESHITPGVEVTTGPLGQGFANGVGMAMGEAHLAALYNKPGHNVVDHHTYAIVSDGDLMEGISAEAASLAGHLKLGKLIYLYDDNDISLDGPTKLAYTEDVLKRFDAYGWHTQRVADGNDLDAIEAAIKAAQAETERPSLISVKTIIGFGSPQEGTSKVHGSPLGEENLKKAKAFFGFDPEKSFVVPAEVKPHLLEPGKRGAKLQQEWDEQFAKFAKEFEAEAKQFQISFKGELPKDWDKDLPVFTPADKELATRQASGKALEALKKSIPYLFGGSADLASSNDMPTSGDVSFQPGNYAHNNVWFGVREHAMGGALNGLSHHGGLRVYGGTFLTFSDYMRGAIRLTALAESAVTFVFTHDSIGLGEDGPTHQPIEQVVSLRTIPNIIVLRPGDANETVESWRVALTKPKSPVLLILSRQKLPVFDQTVLGSAREGVAKGAYILKEAEGQAKLILIATGSEVSLALKAQEALAKEGVPARVVSMPSWELFEQQDETYQHKILPPSLKKRITIEAGSPIGWHKYATDEGFSLAMNRFGESGPGEEVMAEFGFTVENVVAKAHEVLKGKEKGSAEKEVLS</sequence>
<dbReference type="EMBL" id="JAUQSY010000001">
    <property type="protein sequence ID" value="MDO7873447.1"/>
    <property type="molecule type" value="Genomic_DNA"/>
</dbReference>
<evidence type="ECO:0000256" key="2">
    <source>
        <dbReference type="ARBA" id="ARBA00001964"/>
    </source>
</evidence>
<dbReference type="Pfam" id="PF00456">
    <property type="entry name" value="Transketolase_N"/>
    <property type="match status" value="1"/>
</dbReference>
<comment type="catalytic activity">
    <reaction evidence="9">
        <text>D-sedoheptulose 7-phosphate + D-glyceraldehyde 3-phosphate = aldehydo-D-ribose 5-phosphate + D-xylulose 5-phosphate</text>
        <dbReference type="Rhea" id="RHEA:10508"/>
        <dbReference type="ChEBI" id="CHEBI:57483"/>
        <dbReference type="ChEBI" id="CHEBI:57737"/>
        <dbReference type="ChEBI" id="CHEBI:58273"/>
        <dbReference type="ChEBI" id="CHEBI:59776"/>
        <dbReference type="EC" id="2.2.1.1"/>
    </reaction>
</comment>
<organism evidence="12 13">
    <name type="scientific">Hymenobacter aranciens</name>
    <dbReference type="NCBI Taxonomy" id="3063996"/>
    <lineage>
        <taxon>Bacteria</taxon>
        <taxon>Pseudomonadati</taxon>
        <taxon>Bacteroidota</taxon>
        <taxon>Cytophagia</taxon>
        <taxon>Cytophagales</taxon>
        <taxon>Hymenobacteraceae</taxon>
        <taxon>Hymenobacter</taxon>
    </lineage>
</organism>
<dbReference type="CDD" id="cd07033">
    <property type="entry name" value="TPP_PYR_DXS_TK_like"/>
    <property type="match status" value="1"/>
</dbReference>
<dbReference type="InterPro" id="IPR005478">
    <property type="entry name" value="Transketolase_bac-like"/>
</dbReference>
<dbReference type="Proteomes" id="UP001176429">
    <property type="component" value="Unassembled WGS sequence"/>
</dbReference>
<dbReference type="CDD" id="cd02012">
    <property type="entry name" value="TPP_TK"/>
    <property type="match status" value="1"/>
</dbReference>
<comment type="similarity">
    <text evidence="3">Belongs to the transketolase family.</text>
</comment>
<evidence type="ECO:0000256" key="6">
    <source>
        <dbReference type="ARBA" id="ARBA00022723"/>
    </source>
</evidence>
<reference evidence="12" key="1">
    <citation type="submission" date="2023-07" db="EMBL/GenBank/DDBJ databases">
        <authorList>
            <person name="Kim M.K."/>
        </authorList>
    </citation>
    <scope>NUCLEOTIDE SEQUENCE</scope>
    <source>
        <strain evidence="12">ASUV-10-1</strain>
    </source>
</reference>
<evidence type="ECO:0000313" key="13">
    <source>
        <dbReference type="Proteomes" id="UP001176429"/>
    </source>
</evidence>
<keyword evidence="6" id="KW-0479">Metal-binding</keyword>
<keyword evidence="8" id="KW-0786">Thiamine pyrophosphate</keyword>
<protein>
    <recommendedName>
        <fullName evidence="4 10">Transketolase</fullName>
        <ecNumber evidence="4 10">2.2.1.1</ecNumber>
    </recommendedName>
</protein>